<dbReference type="InterPro" id="IPR010666">
    <property type="entry name" value="Znf_GRF"/>
</dbReference>
<evidence type="ECO:0000256" key="3">
    <source>
        <dbReference type="ARBA" id="ARBA00022833"/>
    </source>
</evidence>
<keyword evidence="2 4" id="KW-0863">Zinc-finger</keyword>
<keyword evidence="3" id="KW-0862">Zinc</keyword>
<evidence type="ECO:0000256" key="2">
    <source>
        <dbReference type="ARBA" id="ARBA00022771"/>
    </source>
</evidence>
<gene>
    <name evidence="6" type="ORF">PIB30_077730</name>
</gene>
<proteinExistence type="predicted"/>
<evidence type="ECO:0000256" key="1">
    <source>
        <dbReference type="ARBA" id="ARBA00022723"/>
    </source>
</evidence>
<dbReference type="EMBL" id="JASCZI010001054">
    <property type="protein sequence ID" value="MED6114176.1"/>
    <property type="molecule type" value="Genomic_DNA"/>
</dbReference>
<accession>A0ABU6QRA5</accession>
<evidence type="ECO:0000259" key="5">
    <source>
        <dbReference type="PROSITE" id="PS51999"/>
    </source>
</evidence>
<reference evidence="6 7" key="1">
    <citation type="journal article" date="2023" name="Plants (Basel)">
        <title>Bridging the Gap: Combining Genomics and Transcriptomics Approaches to Understand Stylosanthes scabra, an Orphan Legume from the Brazilian Caatinga.</title>
        <authorList>
            <person name="Ferreira-Neto J.R.C."/>
            <person name="da Silva M.D."/>
            <person name="Binneck E."/>
            <person name="de Melo N.F."/>
            <person name="da Silva R.H."/>
            <person name="de Melo A.L.T.M."/>
            <person name="Pandolfi V."/>
            <person name="Bustamante F.O."/>
            <person name="Brasileiro-Vidal A.C."/>
            <person name="Benko-Iseppon A.M."/>
        </authorList>
    </citation>
    <scope>NUCLEOTIDE SEQUENCE [LARGE SCALE GENOMIC DNA]</scope>
    <source>
        <tissue evidence="6">Leaves</tissue>
    </source>
</reference>
<evidence type="ECO:0000313" key="6">
    <source>
        <dbReference type="EMBL" id="MED6114176.1"/>
    </source>
</evidence>
<name>A0ABU6QRA5_9FABA</name>
<dbReference type="PANTHER" id="PTHR33248">
    <property type="entry name" value="ZINC ION-BINDING PROTEIN"/>
    <property type="match status" value="1"/>
</dbReference>
<comment type="caution">
    <text evidence="6">The sequence shown here is derived from an EMBL/GenBank/DDBJ whole genome shotgun (WGS) entry which is preliminary data.</text>
</comment>
<dbReference type="PROSITE" id="PS51999">
    <property type="entry name" value="ZF_GRF"/>
    <property type="match status" value="2"/>
</dbReference>
<feature type="domain" description="GRF-type" evidence="5">
    <location>
        <begin position="85"/>
        <end position="123"/>
    </location>
</feature>
<evidence type="ECO:0000256" key="4">
    <source>
        <dbReference type="PROSITE-ProRule" id="PRU01343"/>
    </source>
</evidence>
<feature type="domain" description="GRF-type" evidence="5">
    <location>
        <begin position="29"/>
        <end position="68"/>
    </location>
</feature>
<keyword evidence="7" id="KW-1185">Reference proteome</keyword>
<dbReference type="Proteomes" id="UP001341840">
    <property type="component" value="Unassembled WGS sequence"/>
</dbReference>
<protein>
    <recommendedName>
        <fullName evidence="5">GRF-type domain-containing protein</fullName>
    </recommendedName>
</protein>
<sequence length="340" mass="38423">MDPNQGESLLSSGSSLPRNVNNINRRHLCFCGEEVVIISSSTMADHGRRYVACGRMSKCTLFEWIDEDEGLKGGWAMSNQRRVRCFCGESLTLRTSGTTRNPNRRFISCPNRRCKFFELVDKDDKFGSMKLQSATGRQRPSTLDAVNLGTMEEYAILEAQEGKINRLSVDVERLGVEIRQLDDCVGRLCTHPAVLFFKQKLYSSTIGGDRLCSKDEFLLSRTSFSSAKHFEDKKAAKVEVCMSQEDLLKRSIIVELEKEIFFGRVKNQIVEGWKGHGKVECRDLGRYSCLLSFDTIEIRDASLKDPLPMSLFNVLIPQGGLVRTFSSQIWLELVGVLVHV</sequence>
<evidence type="ECO:0000313" key="7">
    <source>
        <dbReference type="Proteomes" id="UP001341840"/>
    </source>
</evidence>
<organism evidence="6 7">
    <name type="scientific">Stylosanthes scabra</name>
    <dbReference type="NCBI Taxonomy" id="79078"/>
    <lineage>
        <taxon>Eukaryota</taxon>
        <taxon>Viridiplantae</taxon>
        <taxon>Streptophyta</taxon>
        <taxon>Embryophyta</taxon>
        <taxon>Tracheophyta</taxon>
        <taxon>Spermatophyta</taxon>
        <taxon>Magnoliopsida</taxon>
        <taxon>eudicotyledons</taxon>
        <taxon>Gunneridae</taxon>
        <taxon>Pentapetalae</taxon>
        <taxon>rosids</taxon>
        <taxon>fabids</taxon>
        <taxon>Fabales</taxon>
        <taxon>Fabaceae</taxon>
        <taxon>Papilionoideae</taxon>
        <taxon>50 kb inversion clade</taxon>
        <taxon>dalbergioids sensu lato</taxon>
        <taxon>Dalbergieae</taxon>
        <taxon>Pterocarpus clade</taxon>
        <taxon>Stylosanthes</taxon>
    </lineage>
</organism>
<keyword evidence="1" id="KW-0479">Metal-binding</keyword>